<comment type="caution">
    <text evidence="2">The sequence shown here is derived from an EMBL/GenBank/DDBJ whole genome shotgun (WGS) entry which is preliminary data.</text>
</comment>
<evidence type="ECO:0000256" key="1">
    <source>
        <dbReference type="SAM" id="SignalP"/>
    </source>
</evidence>
<protein>
    <recommendedName>
        <fullName evidence="4">Transporter</fullName>
    </recommendedName>
</protein>
<feature type="chain" id="PRO_5041695884" description="Transporter" evidence="1">
    <location>
        <begin position="23"/>
        <end position="309"/>
    </location>
</feature>
<evidence type="ECO:0000313" key="3">
    <source>
        <dbReference type="Proteomes" id="UP000041625"/>
    </source>
</evidence>
<dbReference type="RefSeq" id="WP_082242583.1">
    <property type="nucleotide sequence ID" value="NZ_LK933857.1"/>
</dbReference>
<evidence type="ECO:0000313" key="2">
    <source>
        <dbReference type="EMBL" id="CDU00876.1"/>
    </source>
</evidence>
<accession>A0AA86X3A9</accession>
<keyword evidence="1" id="KW-0732">Signal</keyword>
<sequence>MTKFITLSAVIALAIGATSSWAEESARVDFPDAETQQKLNKKWEHALPFHAQKAIDLGYALPLPFSLSLIGNASAQNIEMYDLGVQVGDVDLGDRYDLSQVSFGDPEIESKSMQLRAAAWVFPFLQMGVHVGRFSGGTQLTAEIPTSLFKVCDNHPRLPTCAKESVSTPEFYPDVEGTNWGFSMNIVGQVGDFTYVLPASMTHSRTDDERTNTKTMLFSPRVGQLIQTENWGNIFPYVGAAYMHSEGLTQENNALGVDGLSYQLSQQSAEDYSAIIGANWNITKTYGANLEFIGGPGRKIVNVIMTYSY</sequence>
<keyword evidence="3" id="KW-1185">Reference proteome</keyword>
<dbReference type="AlphaFoldDB" id="A0AA86X3A9"/>
<feature type="signal peptide" evidence="1">
    <location>
        <begin position="1"/>
        <end position="22"/>
    </location>
</feature>
<dbReference type="Proteomes" id="UP000041625">
    <property type="component" value="Unassembled WGS sequence"/>
</dbReference>
<evidence type="ECO:0008006" key="4">
    <source>
        <dbReference type="Google" id="ProtNLM"/>
    </source>
</evidence>
<proteinExistence type="predicted"/>
<reference evidence="2 3" key="1">
    <citation type="submission" date="2014-06" db="EMBL/GenBank/DDBJ databases">
        <authorList>
            <person name="Le Roux F."/>
        </authorList>
    </citation>
    <scope>NUCLEOTIDE SEQUENCE [LARGE SCALE GENOMIC DNA]</scope>
    <source>
        <strain evidence="2 3">J2-31</strain>
    </source>
</reference>
<gene>
    <name evidence="2" type="ORF">VCR31J2_90071</name>
</gene>
<name>A0AA86X3A9_9VIBR</name>
<dbReference type="EMBL" id="CCKJ01000245">
    <property type="protein sequence ID" value="CDU00876.1"/>
    <property type="molecule type" value="Genomic_DNA"/>
</dbReference>
<organism evidence="2 3">
    <name type="scientific">Vibrio coralliirubri</name>
    <dbReference type="NCBI Taxonomy" id="1516159"/>
    <lineage>
        <taxon>Bacteria</taxon>
        <taxon>Pseudomonadati</taxon>
        <taxon>Pseudomonadota</taxon>
        <taxon>Gammaproteobacteria</taxon>
        <taxon>Vibrionales</taxon>
        <taxon>Vibrionaceae</taxon>
        <taxon>Vibrio</taxon>
    </lineage>
</organism>